<keyword evidence="3" id="KW-0067">ATP-binding</keyword>
<dbReference type="EMBL" id="CP103305">
    <property type="protein sequence ID" value="UVS70014.1"/>
    <property type="molecule type" value="Genomic_DNA"/>
</dbReference>
<dbReference type="PANTHER" id="PTHR23407">
    <property type="entry name" value="ATPASE INHIBITOR/5-FORMYLTETRAHYDROFOLATE CYCLO-LIGASE"/>
    <property type="match status" value="1"/>
</dbReference>
<evidence type="ECO:0000256" key="1">
    <source>
        <dbReference type="ARBA" id="ARBA00010638"/>
    </source>
</evidence>
<keyword evidence="4" id="KW-0436">Ligase</keyword>
<evidence type="ECO:0000256" key="2">
    <source>
        <dbReference type="ARBA" id="ARBA00022741"/>
    </source>
</evidence>
<evidence type="ECO:0000313" key="4">
    <source>
        <dbReference type="EMBL" id="UVS70014.1"/>
    </source>
</evidence>
<dbReference type="Pfam" id="PF01812">
    <property type="entry name" value="5-FTHF_cyc-lig"/>
    <property type="match status" value="1"/>
</dbReference>
<dbReference type="Proteomes" id="UP001059771">
    <property type="component" value="Chromosome"/>
</dbReference>
<dbReference type="Gene3D" id="3.40.50.10420">
    <property type="entry name" value="NagB/RpiA/CoA transferase-like"/>
    <property type="match status" value="1"/>
</dbReference>
<reference evidence="4" key="1">
    <citation type="submission" date="2022-08" db="EMBL/GenBank/DDBJ databases">
        <title>Dynamic responses of ammonia-oxidizing microbial communities induced by reactive oxygen species (ROS) in fluctuating redox aquifers.</title>
        <authorList>
            <person name="Wang P."/>
            <person name="Wang H."/>
        </authorList>
    </citation>
    <scope>NUCLEOTIDE SEQUENCE</scope>
    <source>
        <strain evidence="4">PLX03</strain>
    </source>
</reference>
<sequence>MDNARPRGRGPYDDSDAHEKHRLCGIGLARGIWLNDTRKEKQRIRRAALARRDALAPLDIEQQSVLVQESAVQSKEFEKAQVVGAYYPKGSEVRTALLIGIAKEQGKKVALPRTEGNDMRLYEYEPADKLVPGKFGIMEPAPKKRLVERVDLLLVPGVAFDRKGCRIGYGKGYYDRFISEGGASFSMGLAYSIQIVDELPRGRFDRKLGALATENGLLYF</sequence>
<dbReference type="AlphaFoldDB" id="A0A977IFD5"/>
<dbReference type="RefSeq" id="WP_075054173.1">
    <property type="nucleotide sequence ID" value="NZ_CP103305.1"/>
</dbReference>
<dbReference type="NCBIfam" id="TIGR02727">
    <property type="entry name" value="MTHFS_bact"/>
    <property type="match status" value="1"/>
</dbReference>
<dbReference type="InterPro" id="IPR037171">
    <property type="entry name" value="NagB/RpiA_transferase-like"/>
</dbReference>
<dbReference type="GO" id="GO:0035999">
    <property type="term" value="P:tetrahydrofolate interconversion"/>
    <property type="evidence" value="ECO:0007669"/>
    <property type="project" value="TreeGrafter"/>
</dbReference>
<dbReference type="InterPro" id="IPR024185">
    <property type="entry name" value="FTHF_cligase-like_sf"/>
</dbReference>
<proteinExistence type="inferred from homology"/>
<dbReference type="GeneID" id="74946133"/>
<evidence type="ECO:0000256" key="3">
    <source>
        <dbReference type="ARBA" id="ARBA00022840"/>
    </source>
</evidence>
<dbReference type="PANTHER" id="PTHR23407:SF1">
    <property type="entry name" value="5-FORMYLTETRAHYDROFOLATE CYCLO-LIGASE"/>
    <property type="match status" value="1"/>
</dbReference>
<dbReference type="GO" id="GO:0005524">
    <property type="term" value="F:ATP binding"/>
    <property type="evidence" value="ECO:0007669"/>
    <property type="project" value="UniProtKB-KW"/>
</dbReference>
<accession>A0A977IFD5</accession>
<dbReference type="GO" id="GO:0009396">
    <property type="term" value="P:folic acid-containing compound biosynthetic process"/>
    <property type="evidence" value="ECO:0007669"/>
    <property type="project" value="TreeGrafter"/>
</dbReference>
<name>A0A977IFD5_9ARCH</name>
<dbReference type="GO" id="GO:0030272">
    <property type="term" value="F:5-formyltetrahydrofolate cyclo-ligase activity"/>
    <property type="evidence" value="ECO:0007669"/>
    <property type="project" value="UniProtKB-EC"/>
</dbReference>
<comment type="similarity">
    <text evidence="1">Belongs to the 5-formyltetrahydrofolate cyclo-ligase family.</text>
</comment>
<organism evidence="4">
    <name type="scientific">Nitrososphaera viennensis</name>
    <dbReference type="NCBI Taxonomy" id="1034015"/>
    <lineage>
        <taxon>Archaea</taxon>
        <taxon>Nitrososphaerota</taxon>
        <taxon>Nitrososphaeria</taxon>
        <taxon>Nitrososphaerales</taxon>
        <taxon>Nitrososphaeraceae</taxon>
        <taxon>Nitrososphaera</taxon>
    </lineage>
</organism>
<dbReference type="InterPro" id="IPR002698">
    <property type="entry name" value="FTHF_cligase"/>
</dbReference>
<dbReference type="EC" id="6.3.3.2" evidence="4"/>
<protein>
    <submittedName>
        <fullName evidence="4">5-formyltetrahydrofolate cyclo-ligase</fullName>
        <ecNumber evidence="4">6.3.3.2</ecNumber>
    </submittedName>
</protein>
<dbReference type="SUPFAM" id="SSF100950">
    <property type="entry name" value="NagB/RpiA/CoA transferase-like"/>
    <property type="match status" value="1"/>
</dbReference>
<keyword evidence="2" id="KW-0547">Nucleotide-binding</keyword>
<gene>
    <name evidence="4" type="ORF">NWT39_04310</name>
</gene>